<feature type="region of interest" description="Disordered" evidence="1">
    <location>
        <begin position="1"/>
        <end position="25"/>
    </location>
</feature>
<feature type="compositionally biased region" description="Basic and acidic residues" evidence="1">
    <location>
        <begin position="63"/>
        <end position="72"/>
    </location>
</feature>
<dbReference type="AlphaFoldDB" id="A0A5N8WNG4"/>
<comment type="caution">
    <text evidence="2">The sequence shown here is derived from an EMBL/GenBank/DDBJ whole genome shotgun (WGS) entry which is preliminary data.</text>
</comment>
<sequence length="102" mass="11777">MRFSLGSVDRRPCRRPLHPGPGLLRHGRLTRLRRDTFPRGVCAARLHPRARRDQIANRKKRGSRGDRPLKFDPADYKERHAVECGINRLKRHRSVAPVICPG</sequence>
<organism evidence="2 3">
    <name type="scientific">Streptomyces acidicola</name>
    <dbReference type="NCBI Taxonomy" id="2596892"/>
    <lineage>
        <taxon>Bacteria</taxon>
        <taxon>Bacillati</taxon>
        <taxon>Actinomycetota</taxon>
        <taxon>Actinomycetes</taxon>
        <taxon>Kitasatosporales</taxon>
        <taxon>Streptomycetaceae</taxon>
        <taxon>Streptomyces</taxon>
    </lineage>
</organism>
<accession>A0A5N8WNG4</accession>
<evidence type="ECO:0000313" key="3">
    <source>
        <dbReference type="Proteomes" id="UP000373149"/>
    </source>
</evidence>
<evidence type="ECO:0008006" key="4">
    <source>
        <dbReference type="Google" id="ProtNLM"/>
    </source>
</evidence>
<dbReference type="Proteomes" id="UP000373149">
    <property type="component" value="Unassembled WGS sequence"/>
</dbReference>
<keyword evidence="3" id="KW-1185">Reference proteome</keyword>
<evidence type="ECO:0000256" key="1">
    <source>
        <dbReference type="SAM" id="MobiDB-lite"/>
    </source>
</evidence>
<evidence type="ECO:0000313" key="2">
    <source>
        <dbReference type="EMBL" id="MPY48386.1"/>
    </source>
</evidence>
<dbReference type="EMBL" id="VMNX01000014">
    <property type="protein sequence ID" value="MPY48386.1"/>
    <property type="molecule type" value="Genomic_DNA"/>
</dbReference>
<protein>
    <recommendedName>
        <fullName evidence="4">Transposase DDE domain-containing protein</fullName>
    </recommendedName>
</protein>
<name>A0A5N8WNG4_9ACTN</name>
<proteinExistence type="predicted"/>
<reference evidence="2 3" key="1">
    <citation type="submission" date="2019-09" db="EMBL/GenBank/DDBJ databases">
        <authorList>
            <person name="Duangmal K."/>
            <person name="Teo W.F.A."/>
            <person name="Lipun K."/>
        </authorList>
    </citation>
    <scope>NUCLEOTIDE SEQUENCE [LARGE SCALE GENOMIC DNA]</scope>
    <source>
        <strain evidence="2 3">K1PN6</strain>
    </source>
</reference>
<feature type="region of interest" description="Disordered" evidence="1">
    <location>
        <begin position="46"/>
        <end position="72"/>
    </location>
</feature>
<gene>
    <name evidence="2" type="ORF">FPZ41_07235</name>
</gene>